<dbReference type="InterPro" id="IPR001195">
    <property type="entry name" value="Glycophorin"/>
</dbReference>
<keyword evidence="4 9" id="KW-1133">Transmembrane helix</keyword>
<comment type="subcellular location">
    <subcellularLocation>
        <location evidence="1">Membrane</location>
        <topology evidence="1">Single-pass membrane protein</topology>
    </subcellularLocation>
</comment>
<evidence type="ECO:0000256" key="8">
    <source>
        <dbReference type="SAM" id="MobiDB-lite"/>
    </source>
</evidence>
<evidence type="ECO:0000256" key="2">
    <source>
        <dbReference type="ARBA" id="ARBA00022692"/>
    </source>
</evidence>
<keyword evidence="6" id="KW-0325">Glycoprotein</keyword>
<dbReference type="InterPro" id="IPR049535">
    <property type="entry name" value="GYPA_B"/>
</dbReference>
<dbReference type="GeneTree" id="ENSGT00970000194377"/>
<dbReference type="Pfam" id="PF01102">
    <property type="entry name" value="Glycophorin_A"/>
    <property type="match status" value="1"/>
</dbReference>
<evidence type="ECO:0000256" key="3">
    <source>
        <dbReference type="ARBA" id="ARBA00022981"/>
    </source>
</evidence>
<name>A0A4W2FB56_BOBOX</name>
<dbReference type="PANTHER" id="PTHR13813">
    <property type="entry name" value="GLYCOPHORIN"/>
    <property type="match status" value="1"/>
</dbReference>
<accession>A0A4W2FB56</accession>
<keyword evidence="2 9" id="KW-0812">Transmembrane</keyword>
<evidence type="ECO:0000256" key="6">
    <source>
        <dbReference type="ARBA" id="ARBA00023180"/>
    </source>
</evidence>
<feature type="compositionally biased region" description="Acidic residues" evidence="8">
    <location>
        <begin position="95"/>
        <end position="104"/>
    </location>
</feature>
<dbReference type="Gene3D" id="1.20.5.70">
    <property type="match status" value="1"/>
</dbReference>
<evidence type="ECO:0000256" key="9">
    <source>
        <dbReference type="SAM" id="Phobius"/>
    </source>
</evidence>
<keyword evidence="3" id="KW-0730">Sialic acid</keyword>
<dbReference type="AlphaFoldDB" id="A0A4W2FB56"/>
<evidence type="ECO:0000313" key="11">
    <source>
        <dbReference type="Proteomes" id="UP000429181"/>
    </source>
</evidence>
<evidence type="ECO:0000256" key="5">
    <source>
        <dbReference type="ARBA" id="ARBA00023136"/>
    </source>
</evidence>
<reference evidence="10" key="2">
    <citation type="submission" date="2025-08" db="UniProtKB">
        <authorList>
            <consortium name="Ensembl"/>
        </authorList>
    </citation>
    <scope>IDENTIFICATION</scope>
</reference>
<evidence type="ECO:0000256" key="1">
    <source>
        <dbReference type="ARBA" id="ARBA00004167"/>
    </source>
</evidence>
<dbReference type="GO" id="GO:0005886">
    <property type="term" value="C:plasma membrane"/>
    <property type="evidence" value="ECO:0007669"/>
    <property type="project" value="TreeGrafter"/>
</dbReference>
<dbReference type="PANTHER" id="PTHR13813:SF3">
    <property type="entry name" value="GLYCOPHORIN-A"/>
    <property type="match status" value="1"/>
</dbReference>
<proteinExistence type="predicted"/>
<evidence type="ECO:0000313" key="10">
    <source>
        <dbReference type="Ensembl" id="ENSBIXP00005002501.1"/>
    </source>
</evidence>
<evidence type="ECO:0000256" key="4">
    <source>
        <dbReference type="ARBA" id="ARBA00022989"/>
    </source>
</evidence>
<dbReference type="Ensembl" id="ENSBIXT00005012116.1">
    <property type="protein sequence ID" value="ENSBIXP00005002501.1"/>
    <property type="gene ID" value="ENSBIXG00005008836.1"/>
</dbReference>
<reference evidence="10 11" key="1">
    <citation type="submission" date="2018-11" db="EMBL/GenBank/DDBJ databases">
        <title>Haplotype-resolved cattle genomes.</title>
        <authorList>
            <person name="Low W.Y."/>
            <person name="Tearle R."/>
            <person name="Bickhart D.M."/>
            <person name="Rosen B.D."/>
            <person name="Koren S."/>
            <person name="Rhie A."/>
            <person name="Hiendleder S."/>
            <person name="Phillippy A.M."/>
            <person name="Smith T.P.L."/>
            <person name="Williams J.L."/>
        </authorList>
    </citation>
    <scope>NUCLEOTIDE SEQUENCE [LARGE SCALE GENOMIC DNA]</scope>
</reference>
<keyword evidence="5 9" id="KW-0472">Membrane</keyword>
<feature type="region of interest" description="Disordered" evidence="8">
    <location>
        <begin position="85"/>
        <end position="104"/>
    </location>
</feature>
<organism evidence="10 11">
    <name type="scientific">Bos indicus x Bos taurus</name>
    <name type="common">Hybrid cattle</name>
    <dbReference type="NCBI Taxonomy" id="30522"/>
    <lineage>
        <taxon>Eukaryota</taxon>
        <taxon>Metazoa</taxon>
        <taxon>Chordata</taxon>
        <taxon>Craniata</taxon>
        <taxon>Vertebrata</taxon>
        <taxon>Euteleostomi</taxon>
        <taxon>Mammalia</taxon>
        <taxon>Eutheria</taxon>
        <taxon>Laurasiatheria</taxon>
        <taxon>Artiodactyla</taxon>
        <taxon>Ruminantia</taxon>
        <taxon>Pecora</taxon>
        <taxon>Bovidae</taxon>
        <taxon>Bovinae</taxon>
        <taxon>Bos</taxon>
    </lineage>
</organism>
<feature type="transmembrane region" description="Helical" evidence="9">
    <location>
        <begin position="53"/>
        <end position="79"/>
    </location>
</feature>
<sequence>MNLLGKHILDNFPKCLYRLYFHKTCCTQTPGISDPTHLPGPRIVLQHKFSQPVMVSIIFAVIAGIVGIIVGSAGLILLLRRRNRERTSTPKTSEQPEEIEDLPQ</sequence>
<evidence type="ECO:0000256" key="7">
    <source>
        <dbReference type="ARBA" id="ARBA00039521"/>
    </source>
</evidence>
<protein>
    <recommendedName>
        <fullName evidence="7">Glycophorin-A</fullName>
    </recommendedName>
</protein>
<dbReference type="Proteomes" id="UP000429181">
    <property type="component" value="Chromosome 17"/>
</dbReference>